<name>A0A2P2C278_9ZZZZ</name>
<dbReference type="SUPFAM" id="SSF53850">
    <property type="entry name" value="Periplasmic binding protein-like II"/>
    <property type="match status" value="1"/>
</dbReference>
<dbReference type="PANTHER" id="PTHR30290:SF65">
    <property type="entry name" value="MONOACYL PHOSPHATIDYLINOSITOL TETRAMANNOSIDE-BINDING PROTEIN LPQW-RELATED"/>
    <property type="match status" value="1"/>
</dbReference>
<reference evidence="3" key="1">
    <citation type="submission" date="2015-08" db="EMBL/GenBank/DDBJ databases">
        <authorList>
            <person name="Babu N.S."/>
            <person name="Beckwith C.J."/>
            <person name="Beseler K.G."/>
            <person name="Brison A."/>
            <person name="Carone J.V."/>
            <person name="Caskin T.P."/>
            <person name="Diamond M."/>
            <person name="Durham M.E."/>
            <person name="Foxe J.M."/>
            <person name="Go M."/>
            <person name="Henderson B.A."/>
            <person name="Jones I.B."/>
            <person name="McGettigan J.A."/>
            <person name="Micheletti S.J."/>
            <person name="Nasrallah M.E."/>
            <person name="Ortiz D."/>
            <person name="Piller C.R."/>
            <person name="Privatt S.R."/>
            <person name="Schneider S.L."/>
            <person name="Sharp S."/>
            <person name="Smith T.C."/>
            <person name="Stanton J.D."/>
            <person name="Ullery H.E."/>
            <person name="Wilson R.J."/>
            <person name="Serrano M.G."/>
            <person name="Buck G."/>
            <person name="Lee V."/>
            <person name="Wang Y."/>
            <person name="Carvalho R."/>
            <person name="Voegtly L."/>
            <person name="Shi R."/>
            <person name="Duckworth R."/>
            <person name="Johnson A."/>
            <person name="Loviza R."/>
            <person name="Walstead R."/>
            <person name="Shah Z."/>
            <person name="Kiflezghi M."/>
            <person name="Wade K."/>
            <person name="Ball S.L."/>
            <person name="Bradley K.W."/>
            <person name="Asai D.J."/>
            <person name="Bowman C.A."/>
            <person name="Russell D.A."/>
            <person name="Pope W.H."/>
            <person name="Jacobs-Sera D."/>
            <person name="Hendrix R.W."/>
            <person name="Hatfull G.F."/>
        </authorList>
    </citation>
    <scope>NUCLEOTIDE SEQUENCE</scope>
</reference>
<protein>
    <submittedName>
        <fullName evidence="3">Putative peptide ABC transporter,substrate-binding protein</fullName>
    </submittedName>
</protein>
<dbReference type="PIRSF" id="PIRSF002741">
    <property type="entry name" value="MppA"/>
    <property type="match status" value="1"/>
</dbReference>
<evidence type="ECO:0000259" key="2">
    <source>
        <dbReference type="Pfam" id="PF00496"/>
    </source>
</evidence>
<dbReference type="CDD" id="cd08503">
    <property type="entry name" value="PBP2_NikA_DppA_OppA_like_17"/>
    <property type="match status" value="1"/>
</dbReference>
<dbReference type="PROSITE" id="PS51318">
    <property type="entry name" value="TAT"/>
    <property type="match status" value="1"/>
</dbReference>
<dbReference type="Pfam" id="PF00496">
    <property type="entry name" value="SBP_bac_5"/>
    <property type="match status" value="1"/>
</dbReference>
<dbReference type="GO" id="GO:0043190">
    <property type="term" value="C:ATP-binding cassette (ABC) transporter complex"/>
    <property type="evidence" value="ECO:0007669"/>
    <property type="project" value="InterPro"/>
</dbReference>
<organism evidence="3">
    <name type="scientific">metagenome</name>
    <dbReference type="NCBI Taxonomy" id="256318"/>
    <lineage>
        <taxon>unclassified sequences</taxon>
        <taxon>metagenomes</taxon>
    </lineage>
</organism>
<dbReference type="Gene3D" id="3.40.190.10">
    <property type="entry name" value="Periplasmic binding protein-like II"/>
    <property type="match status" value="1"/>
</dbReference>
<dbReference type="GO" id="GO:0015833">
    <property type="term" value="P:peptide transport"/>
    <property type="evidence" value="ECO:0007669"/>
    <property type="project" value="TreeGrafter"/>
</dbReference>
<dbReference type="InterPro" id="IPR006311">
    <property type="entry name" value="TAT_signal"/>
</dbReference>
<accession>A0A2P2C278</accession>
<dbReference type="Gene3D" id="3.10.105.10">
    <property type="entry name" value="Dipeptide-binding Protein, Domain 3"/>
    <property type="match status" value="1"/>
</dbReference>
<gene>
    <name evidence="3" type="ORF">NOCA2310166</name>
</gene>
<dbReference type="InterPro" id="IPR000914">
    <property type="entry name" value="SBP_5_dom"/>
</dbReference>
<evidence type="ECO:0000313" key="3">
    <source>
        <dbReference type="EMBL" id="CUR56115.1"/>
    </source>
</evidence>
<dbReference type="EMBL" id="CZKA01000025">
    <property type="protein sequence ID" value="CUR56115.1"/>
    <property type="molecule type" value="Genomic_DNA"/>
</dbReference>
<dbReference type="GO" id="GO:1904680">
    <property type="term" value="F:peptide transmembrane transporter activity"/>
    <property type="evidence" value="ECO:0007669"/>
    <property type="project" value="TreeGrafter"/>
</dbReference>
<sequence>MTQDRRSEGPDSGGGAFTRRRLLQVGGVGALVLASGGLAACSGSGSDPNTSTSGGGASPSRGGSLRVGATGGGNGDTLEAQFPLTNMDFIRVGAMFEQLVQINGSSGQPEMVLAESVEPNANATQWTIRVKPDITFHDGKPLTATDVLYSLRRIEKNNFPGLIAMGPVDLASAKVMDDLTLRIPFDSPYGILLEGLSGITSLRMVPEGYDPAKPVGTGPFTFGSFTAGQESRFTRFDDYWQDGQPYLDELVITNFADETAQLNALQSGELDLVDQLSSASVPIVESAGGKAVVSKTRGFVPLTMRVDQAPFSDVRVRQALRLLINRDEFNQQVFGGLGEIGNDVFGGADAAYEGSVPQREQDVEQAKSLLRSAGQSDLQIELYSSPIAPGASATASVFAAQAEQAGVSVKIRTQDPSEFFSQSYSKVPFALSFWNTASYLTQAQQGTAPGAPFNEIHQTDSDWDGIYNEALATVDPTARGELVQKLIKFDYDQGGYIIPAYFPMIEGMTAGVGGITENVTGLPINGSTWQSVWLTS</sequence>
<dbReference type="GO" id="GO:0042597">
    <property type="term" value="C:periplasmic space"/>
    <property type="evidence" value="ECO:0007669"/>
    <property type="project" value="UniProtKB-ARBA"/>
</dbReference>
<dbReference type="InterPro" id="IPR039424">
    <property type="entry name" value="SBP_5"/>
</dbReference>
<evidence type="ECO:0000256" key="1">
    <source>
        <dbReference type="SAM" id="MobiDB-lite"/>
    </source>
</evidence>
<dbReference type="AlphaFoldDB" id="A0A2P2C278"/>
<dbReference type="InterPro" id="IPR030678">
    <property type="entry name" value="Peptide/Ni-bd"/>
</dbReference>
<feature type="domain" description="Solute-binding protein family 5" evidence="2">
    <location>
        <begin position="109"/>
        <end position="439"/>
    </location>
</feature>
<dbReference type="PANTHER" id="PTHR30290">
    <property type="entry name" value="PERIPLASMIC BINDING COMPONENT OF ABC TRANSPORTER"/>
    <property type="match status" value="1"/>
</dbReference>
<proteinExistence type="predicted"/>
<feature type="region of interest" description="Disordered" evidence="1">
    <location>
        <begin position="41"/>
        <end position="74"/>
    </location>
</feature>